<feature type="region of interest" description="Disordered" evidence="1">
    <location>
        <begin position="67"/>
        <end position="147"/>
    </location>
</feature>
<feature type="compositionally biased region" description="Basic and acidic residues" evidence="1">
    <location>
        <begin position="448"/>
        <end position="461"/>
    </location>
</feature>
<feature type="domain" description="DUF630" evidence="3">
    <location>
        <begin position="1"/>
        <end position="59"/>
    </location>
</feature>
<dbReference type="InterPro" id="IPR006867">
    <property type="entry name" value="DUF632"/>
</dbReference>
<dbReference type="AlphaFoldDB" id="A0ABD1U4S4"/>
<dbReference type="PANTHER" id="PTHR21450:SF2">
    <property type="entry name" value="FAMILY PROTEIN, PUTATIVE (DUF630 AND DUF632)-RELATED"/>
    <property type="match status" value="1"/>
</dbReference>
<feature type="compositionally biased region" description="Polar residues" evidence="1">
    <location>
        <begin position="343"/>
        <end position="357"/>
    </location>
</feature>
<dbReference type="InterPro" id="IPR006868">
    <property type="entry name" value="DUF630"/>
</dbReference>
<comment type="caution">
    <text evidence="4">The sequence shown here is derived from an EMBL/GenBank/DDBJ whole genome shotgun (WGS) entry which is preliminary data.</text>
</comment>
<feature type="compositionally biased region" description="Polar residues" evidence="1">
    <location>
        <begin position="438"/>
        <end position="447"/>
    </location>
</feature>
<evidence type="ECO:0000259" key="2">
    <source>
        <dbReference type="Pfam" id="PF04782"/>
    </source>
</evidence>
<organism evidence="4 5">
    <name type="scientific">Forsythia ovata</name>
    <dbReference type="NCBI Taxonomy" id="205694"/>
    <lineage>
        <taxon>Eukaryota</taxon>
        <taxon>Viridiplantae</taxon>
        <taxon>Streptophyta</taxon>
        <taxon>Embryophyta</taxon>
        <taxon>Tracheophyta</taxon>
        <taxon>Spermatophyta</taxon>
        <taxon>Magnoliopsida</taxon>
        <taxon>eudicotyledons</taxon>
        <taxon>Gunneridae</taxon>
        <taxon>Pentapetalae</taxon>
        <taxon>asterids</taxon>
        <taxon>lamiids</taxon>
        <taxon>Lamiales</taxon>
        <taxon>Oleaceae</taxon>
        <taxon>Forsythieae</taxon>
        <taxon>Forsythia</taxon>
    </lineage>
</organism>
<evidence type="ECO:0000256" key="1">
    <source>
        <dbReference type="SAM" id="MobiDB-lite"/>
    </source>
</evidence>
<feature type="compositionally biased region" description="Basic and acidic residues" evidence="1">
    <location>
        <begin position="130"/>
        <end position="142"/>
    </location>
</feature>
<accession>A0ABD1U4S4</accession>
<feature type="compositionally biased region" description="Low complexity" evidence="1">
    <location>
        <begin position="402"/>
        <end position="415"/>
    </location>
</feature>
<proteinExistence type="predicted"/>
<gene>
    <name evidence="4" type="ORF">Fot_23939</name>
</gene>
<sequence>MGCSGSKADDFPLVVRCRERRELIRAAADYRFALAAAHVSYFKSLKEVGDALKKFVDEELITASTSSSSLSSPSLVLPPVEKSRKINNEGSSSHNPGKSDSDEDEEDDWNHHHHIHTHTHKDDDEDEDEDHLHHVEEGDSSHNPHGGYNGYGYGYGYGMMNDRFSIPPPPNSYGQPYSSSYFPMEQPMDQYLWGPPGMPPPQPRPMPGYYSSNSNVYYMRKSAPEMKTVIQEAAQPQPTNGYLNSYWNYPAPYENGGVKVSPPKEPPPPPSPKATAWDFLNLFDGHDVGYQGYYSTGGYGYGSISSSPDSNEVREREGIPELEEETENEVYREVQKGKRVNAETRTNSKPSTPSSRSVPLHKNSEGYSKSGPMHKKSEGYSKSGPMHKSEGSSRSGPLHMNSEGSSRSLPSWSSEESAKPSMPSEYTKSTLGEDPSRNSEATGSISLTDERSSSESLVSKRVDEGSVKKKGVSFEVDETSKYEADSSKLSSLTSLSPNGTRDLREVVAEIRDEFQIASSYGKEVAMMLEVGKVPYHPGLLKVILSRILHPIAPSLLSSNPPSMQSINLASKTSKLAKSYFGDVEKDANTNVCKLSSTLDKLYAWEEKLYKEVKEEEKLRVVYEKQCKRLKGLDEKGADTGKIEATQAAIRRIHKLRDKELQPQIAELIHGLIRMWKSMLKCHQKQFQAIMESKIRRLRANTGFRTDSNLRATAELEMELREWCERFNDWMGTQKSYVESLNGWLLQCLQYEPEETPDGPVPYSPGRLGAPPIFVICNDWNQAMEAISEVRVANTMNMFASSLRQLWEKQDEEQRQRLKADFVSKDFEKRLRTHRMERGRMELEHDAKSDKASLSMVPSENGVLPLDDLKVDLDSMRKRVADERIKHKDAVKLVHDAASSSLQGGLVPIFKALENFTSEALKAHEHVRLQNTGQSS</sequence>
<feature type="compositionally biased region" description="Basic and acidic residues" evidence="1">
    <location>
        <begin position="329"/>
        <end position="342"/>
    </location>
</feature>
<dbReference type="PANTHER" id="PTHR21450">
    <property type="entry name" value="PROTEIN ALTERED PHOSPHATE STARVATION RESPONSE 1"/>
    <property type="match status" value="1"/>
</dbReference>
<dbReference type="Pfam" id="PF04783">
    <property type="entry name" value="DUF630"/>
    <property type="match status" value="1"/>
</dbReference>
<protein>
    <submittedName>
        <fullName evidence="4">Uncharacterized protein</fullName>
    </submittedName>
</protein>
<feature type="domain" description="DUF632" evidence="2">
    <location>
        <begin position="503"/>
        <end position="803"/>
    </location>
</feature>
<evidence type="ECO:0000313" key="5">
    <source>
        <dbReference type="Proteomes" id="UP001604277"/>
    </source>
</evidence>
<feature type="compositionally biased region" description="Low complexity" evidence="1">
    <location>
        <begin position="487"/>
        <end position="496"/>
    </location>
</feature>
<evidence type="ECO:0000313" key="4">
    <source>
        <dbReference type="EMBL" id="KAL2520016.1"/>
    </source>
</evidence>
<evidence type="ECO:0000259" key="3">
    <source>
        <dbReference type="Pfam" id="PF04783"/>
    </source>
</evidence>
<reference evidence="5" key="1">
    <citation type="submission" date="2024-07" db="EMBL/GenBank/DDBJ databases">
        <title>Two chromosome-level genome assemblies of Korean endemic species Abeliophyllum distichum and Forsythia ovata (Oleaceae).</title>
        <authorList>
            <person name="Jang H."/>
        </authorList>
    </citation>
    <scope>NUCLEOTIDE SEQUENCE [LARGE SCALE GENOMIC DNA]</scope>
</reference>
<dbReference type="EMBL" id="JBFOLJ010000007">
    <property type="protein sequence ID" value="KAL2520016.1"/>
    <property type="molecule type" value="Genomic_DNA"/>
</dbReference>
<feature type="region of interest" description="Disordered" evidence="1">
    <location>
        <begin position="304"/>
        <end position="461"/>
    </location>
</feature>
<dbReference type="Pfam" id="PF04782">
    <property type="entry name" value="DUF632"/>
    <property type="match status" value="1"/>
</dbReference>
<name>A0ABD1U4S4_9LAMI</name>
<feature type="region of interest" description="Disordered" evidence="1">
    <location>
        <begin position="478"/>
        <end position="498"/>
    </location>
</feature>
<dbReference type="Proteomes" id="UP001604277">
    <property type="component" value="Unassembled WGS sequence"/>
</dbReference>
<feature type="compositionally biased region" description="Low complexity" evidence="1">
    <location>
        <begin position="67"/>
        <end position="80"/>
    </location>
</feature>
<keyword evidence="5" id="KW-1185">Reference proteome</keyword>
<feature type="compositionally biased region" description="Polar residues" evidence="1">
    <location>
        <begin position="88"/>
        <end position="98"/>
    </location>
</feature>